<accession>A0ABP7CWK0</accession>
<organism evidence="3 4">
    <name type="scientific">Microlunatus aurantiacus</name>
    <dbReference type="NCBI Taxonomy" id="446786"/>
    <lineage>
        <taxon>Bacteria</taxon>
        <taxon>Bacillati</taxon>
        <taxon>Actinomycetota</taxon>
        <taxon>Actinomycetes</taxon>
        <taxon>Propionibacteriales</taxon>
        <taxon>Propionibacteriaceae</taxon>
        <taxon>Microlunatus</taxon>
    </lineage>
</organism>
<comment type="caution">
    <text evidence="3">The sequence shown here is derived from an EMBL/GenBank/DDBJ whole genome shotgun (WGS) entry which is preliminary data.</text>
</comment>
<proteinExistence type="predicted"/>
<evidence type="ECO:0000313" key="3">
    <source>
        <dbReference type="EMBL" id="GAA3697572.1"/>
    </source>
</evidence>
<keyword evidence="1" id="KW-0812">Transmembrane</keyword>
<protein>
    <submittedName>
        <fullName evidence="3">DUF4395 domain-containing protein</fullName>
    </submittedName>
</protein>
<reference evidence="4" key="1">
    <citation type="journal article" date="2019" name="Int. J. Syst. Evol. Microbiol.">
        <title>The Global Catalogue of Microorganisms (GCM) 10K type strain sequencing project: providing services to taxonomists for standard genome sequencing and annotation.</title>
        <authorList>
            <consortium name="The Broad Institute Genomics Platform"/>
            <consortium name="The Broad Institute Genome Sequencing Center for Infectious Disease"/>
            <person name="Wu L."/>
            <person name="Ma J."/>
        </authorList>
    </citation>
    <scope>NUCLEOTIDE SEQUENCE [LARGE SCALE GENOMIC DNA]</scope>
    <source>
        <strain evidence="4">JCM 16548</strain>
    </source>
</reference>
<gene>
    <name evidence="3" type="ORF">GCM10022204_12050</name>
</gene>
<feature type="domain" description="DUF4395" evidence="2">
    <location>
        <begin position="27"/>
        <end position="156"/>
    </location>
</feature>
<evidence type="ECO:0000259" key="2">
    <source>
        <dbReference type="Pfam" id="PF14340"/>
    </source>
</evidence>
<keyword evidence="1" id="KW-0472">Membrane</keyword>
<keyword evidence="4" id="KW-1185">Reference proteome</keyword>
<keyword evidence="1" id="KW-1133">Transmembrane helix</keyword>
<dbReference type="Proteomes" id="UP001500051">
    <property type="component" value="Unassembled WGS sequence"/>
</dbReference>
<feature type="transmembrane region" description="Helical" evidence="1">
    <location>
        <begin position="100"/>
        <end position="119"/>
    </location>
</feature>
<name>A0ABP7CWK0_9ACTN</name>
<dbReference type="InterPro" id="IPR025508">
    <property type="entry name" value="DUF4395"/>
</dbReference>
<dbReference type="EMBL" id="BAAAYX010000003">
    <property type="protein sequence ID" value="GAA3697572.1"/>
    <property type="molecule type" value="Genomic_DNA"/>
</dbReference>
<evidence type="ECO:0000256" key="1">
    <source>
        <dbReference type="SAM" id="Phobius"/>
    </source>
</evidence>
<dbReference type="RefSeq" id="WP_344811400.1">
    <property type="nucleotide sequence ID" value="NZ_BAAAYX010000003.1"/>
</dbReference>
<dbReference type="Pfam" id="PF14340">
    <property type="entry name" value="DUF4395"/>
    <property type="match status" value="1"/>
</dbReference>
<feature type="transmembrane region" description="Helical" evidence="1">
    <location>
        <begin position="125"/>
        <end position="151"/>
    </location>
</feature>
<sequence length="184" mass="18999">MVLAIKRAADPIRVRSRAGVFSFPNPVNEHAARIVAAGVAVLALTTLVTGWLWLAPVLAVGFAARTLSGPRFSLLGRLATQVVAPRLGPARLVPGPPKRFAQAIGLGLTTVATLAAYALGSPALALGLVAVLLVFASLESVFGLCAGCWLFGLLMRAGVIPADVCAECNDVTRRYAEAQAVNGS</sequence>
<evidence type="ECO:0000313" key="4">
    <source>
        <dbReference type="Proteomes" id="UP001500051"/>
    </source>
</evidence>
<feature type="transmembrane region" description="Helical" evidence="1">
    <location>
        <begin position="34"/>
        <end position="64"/>
    </location>
</feature>